<dbReference type="STRING" id="1123243.SAMN02745190_01762"/>
<gene>
    <name evidence="1" type="ORF">SAMN02745190_01762</name>
</gene>
<dbReference type="Gene3D" id="3.30.870.10">
    <property type="entry name" value="Endonuclease Chain A"/>
    <property type="match status" value="1"/>
</dbReference>
<reference evidence="1 2" key="1">
    <citation type="submission" date="2016-11" db="EMBL/GenBank/DDBJ databases">
        <authorList>
            <person name="Jaros S."/>
            <person name="Januszkiewicz K."/>
            <person name="Wedrychowicz H."/>
        </authorList>
    </citation>
    <scope>NUCLEOTIDE SEQUENCE [LARGE SCALE GENOMIC DNA]</scope>
    <source>
        <strain evidence="1 2">DSM 10502</strain>
    </source>
</reference>
<sequence>MAENQVISLFGNEELPKVVNGNNSTINNKIKCHWVNYKDTTMECPLSLFDGYQDLKVISFSYNFGFIAQLTEKFEQSQIILGAEFIASKMNKTIVNQMKEVMANADELRLNLHRNKKLAKRVVEEVVEIRCPLMVIDHRKIYLLKSDGDRKRVIMPSANISARAWTGLNQIENFNVSDDPALYDVYLAEFETAWELSEPVVPNARVTKEINEKSIDELPDKDVSGKETEIYSVESDNPILENATKAVIDKAIIVKEVDDMETKLEIIEYDKDMEKLKQFHAEILKELKLKNNRNQIQLVPKMIEEYRFNANKISKKKMNFEKKSVAYPRMIVDYSTEEIFLDKQKMDLSPTDDAVKNDIKEMLAVFSNFDNFIGQVNKARENFFKLMVALFSSPFNAKLRCVAFLKDKATQGLPLYILLNSPRANCGKTFMVRYFLKMMTGKKQLGYKFEKIKSKELEAFLKSDEVQHKGIPIFIDEVTSAFKISFSGMIRTVDSCEEEFRECQPLTIFASNDVPKPDEPLRKRMVFMNFDIGLPSDVMPREMDTIGRQLVNRVNTAFYRKYLSYMLPYVTGELRKMTTGEGLTDEYSPELMKKSSEIIIEIIKGYGFEIPEYMKILSWDTDYAANSQSIYEDELNKIIELYKTDRKLFNIDERYVTICLNDDGTGSKMISNWVNLLPGEIQAEKLPNFKIRMNRKALEKHLDYHFETGLRAKLKDWFS</sequence>
<dbReference type="EMBL" id="FQUG01000006">
    <property type="protein sequence ID" value="SHF05448.1"/>
    <property type="molecule type" value="Genomic_DNA"/>
</dbReference>
<protein>
    <recommendedName>
        <fullName evidence="3">PLD-like domain-containing protein</fullName>
    </recommendedName>
</protein>
<dbReference type="RefSeq" id="WP_072935844.1">
    <property type="nucleotide sequence ID" value="NZ_FQUG01000006.1"/>
</dbReference>
<evidence type="ECO:0000313" key="2">
    <source>
        <dbReference type="Proteomes" id="UP000184404"/>
    </source>
</evidence>
<keyword evidence="2" id="KW-1185">Reference proteome</keyword>
<dbReference type="AlphaFoldDB" id="A0A1M4YIK8"/>
<proteinExistence type="predicted"/>
<dbReference type="OrthoDB" id="5241076at2"/>
<dbReference type="SUPFAM" id="SSF56024">
    <property type="entry name" value="Phospholipase D/nuclease"/>
    <property type="match status" value="1"/>
</dbReference>
<name>A0A1M4YIK8_9FIRM</name>
<evidence type="ECO:0008006" key="3">
    <source>
        <dbReference type="Google" id="ProtNLM"/>
    </source>
</evidence>
<organism evidence="1 2">
    <name type="scientific">Schwartzia succinivorans DSM 10502</name>
    <dbReference type="NCBI Taxonomy" id="1123243"/>
    <lineage>
        <taxon>Bacteria</taxon>
        <taxon>Bacillati</taxon>
        <taxon>Bacillota</taxon>
        <taxon>Negativicutes</taxon>
        <taxon>Selenomonadales</taxon>
        <taxon>Selenomonadaceae</taxon>
        <taxon>Schwartzia</taxon>
    </lineage>
</organism>
<accession>A0A1M4YIK8</accession>
<evidence type="ECO:0000313" key="1">
    <source>
        <dbReference type="EMBL" id="SHF05448.1"/>
    </source>
</evidence>
<dbReference type="Proteomes" id="UP000184404">
    <property type="component" value="Unassembled WGS sequence"/>
</dbReference>